<keyword evidence="4" id="KW-1185">Reference proteome</keyword>
<feature type="compositionally biased region" description="Basic and acidic residues" evidence="1">
    <location>
        <begin position="169"/>
        <end position="180"/>
    </location>
</feature>
<dbReference type="Pfam" id="PF20237">
    <property type="entry name" value="DUF6594"/>
    <property type="match status" value="1"/>
</dbReference>
<feature type="compositionally biased region" description="Polar residues" evidence="1">
    <location>
        <begin position="295"/>
        <end position="342"/>
    </location>
</feature>
<accession>A0AA39X1B7</accession>
<dbReference type="PANTHER" id="PTHR34502">
    <property type="entry name" value="DUF6594 DOMAIN-CONTAINING PROTEIN-RELATED"/>
    <property type="match status" value="1"/>
</dbReference>
<reference evidence="3" key="1">
    <citation type="submission" date="2023-06" db="EMBL/GenBank/DDBJ databases">
        <title>Genome-scale phylogeny and comparative genomics of the fungal order Sordariales.</title>
        <authorList>
            <consortium name="Lawrence Berkeley National Laboratory"/>
            <person name="Hensen N."/>
            <person name="Bonometti L."/>
            <person name="Westerberg I."/>
            <person name="Brannstrom I.O."/>
            <person name="Guillou S."/>
            <person name="Cros-Aarteil S."/>
            <person name="Calhoun S."/>
            <person name="Haridas S."/>
            <person name="Kuo A."/>
            <person name="Mondo S."/>
            <person name="Pangilinan J."/>
            <person name="Riley R."/>
            <person name="LaButti K."/>
            <person name="Andreopoulos B."/>
            <person name="Lipzen A."/>
            <person name="Chen C."/>
            <person name="Yanf M."/>
            <person name="Daum C."/>
            <person name="Ng V."/>
            <person name="Clum A."/>
            <person name="Steindorff A."/>
            <person name="Ohm R."/>
            <person name="Martin F."/>
            <person name="Silar P."/>
            <person name="Natvig D."/>
            <person name="Lalanne C."/>
            <person name="Gautier V."/>
            <person name="Ament-velasquez S.L."/>
            <person name="Kruys A."/>
            <person name="Hutchinson M.I."/>
            <person name="Powell A.J."/>
            <person name="Barry K."/>
            <person name="Miller A.N."/>
            <person name="Grigoriev I.V."/>
            <person name="Debuchy R."/>
            <person name="Gladieux P."/>
            <person name="Thoren M.H."/>
            <person name="Johannesson H."/>
        </authorList>
    </citation>
    <scope>NUCLEOTIDE SEQUENCE</scope>
    <source>
        <strain evidence="3">SMH3391-2</strain>
    </source>
</reference>
<evidence type="ECO:0000259" key="2">
    <source>
        <dbReference type="Pfam" id="PF20237"/>
    </source>
</evidence>
<feature type="compositionally biased region" description="Low complexity" evidence="1">
    <location>
        <begin position="276"/>
        <end position="290"/>
    </location>
</feature>
<protein>
    <recommendedName>
        <fullName evidence="2">DUF6594 domain-containing protein</fullName>
    </recommendedName>
</protein>
<dbReference type="AlphaFoldDB" id="A0AA39X1B7"/>
<evidence type="ECO:0000313" key="4">
    <source>
        <dbReference type="Proteomes" id="UP001174934"/>
    </source>
</evidence>
<feature type="domain" description="DUF6594" evidence="2">
    <location>
        <begin position="404"/>
        <end position="521"/>
    </location>
</feature>
<dbReference type="EMBL" id="JAULSR010000003">
    <property type="protein sequence ID" value="KAK0625469.1"/>
    <property type="molecule type" value="Genomic_DNA"/>
</dbReference>
<name>A0AA39X1B7_9PEZI</name>
<dbReference type="Proteomes" id="UP001174934">
    <property type="component" value="Unassembled WGS sequence"/>
</dbReference>
<dbReference type="InterPro" id="IPR046529">
    <property type="entry name" value="DUF6594"/>
</dbReference>
<evidence type="ECO:0000256" key="1">
    <source>
        <dbReference type="SAM" id="MobiDB-lite"/>
    </source>
</evidence>
<evidence type="ECO:0000313" key="3">
    <source>
        <dbReference type="EMBL" id="KAK0625469.1"/>
    </source>
</evidence>
<sequence length="536" mass="59335">MSLARPEPDLEHVKEAIDEDWAPHDDLSDEDEEQTREGDEDNDEDENEEDVEEEKGVCSGVEPGGQSKSDMTAPSRQPTDNRARPGIHLNQPYSDVQHRITSPKTAERLKSPRPLSAPDNFFQSRPRGAKFGRARSTRDPISREVTNEDENKQADDDSELTLAVSSDSGDDKTLSPRSRIDSGTVTPRLLGGEQNSDRSESSSESASTVTQGSTGRHEKMRKTGILAPKEVEPKTLGKPRRKPNALSFLDQDSPPLTEERIRQTVAAATEGWSPRSISSASSVGTSSLRSLVDTDATTPEQSINGDMSTAIRRTTFSPLKPSSTDSRSGTPTRAEPNRQQRILSKANVDAQNDRYGTPEMARGSAKHPLIPPSELQPRLLTPGHGHAKHLPRAEKLPLTGYELLAAKLSGSGPRPRRRSGSSDGTSPSEKDEATIKPIYRRFEALNHRLLLYLQDELNELEEQLHRLDTADTQTRRLQNCILPASRRAEFMAGGELQWHKQDILSKIGFKLEQYSIPCSHLFQPDARTTPSAHVRH</sequence>
<feature type="compositionally biased region" description="Basic and acidic residues" evidence="1">
    <location>
        <begin position="136"/>
        <end position="155"/>
    </location>
</feature>
<dbReference type="PANTHER" id="PTHR34502:SF6">
    <property type="entry name" value="DUF6594 DOMAIN-CONTAINING PROTEIN"/>
    <property type="match status" value="1"/>
</dbReference>
<organism evidence="3 4">
    <name type="scientific">Bombardia bombarda</name>
    <dbReference type="NCBI Taxonomy" id="252184"/>
    <lineage>
        <taxon>Eukaryota</taxon>
        <taxon>Fungi</taxon>
        <taxon>Dikarya</taxon>
        <taxon>Ascomycota</taxon>
        <taxon>Pezizomycotina</taxon>
        <taxon>Sordariomycetes</taxon>
        <taxon>Sordariomycetidae</taxon>
        <taxon>Sordariales</taxon>
        <taxon>Lasiosphaeriaceae</taxon>
        <taxon>Bombardia</taxon>
    </lineage>
</organism>
<feature type="compositionally biased region" description="Basic and acidic residues" evidence="1">
    <location>
        <begin position="1"/>
        <end position="26"/>
    </location>
</feature>
<feature type="compositionally biased region" description="Polar residues" evidence="1">
    <location>
        <begin position="91"/>
        <end position="104"/>
    </location>
</feature>
<gene>
    <name evidence="3" type="ORF">B0T17DRAFT_273996</name>
</gene>
<comment type="caution">
    <text evidence="3">The sequence shown here is derived from an EMBL/GenBank/DDBJ whole genome shotgun (WGS) entry which is preliminary data.</text>
</comment>
<feature type="region of interest" description="Disordered" evidence="1">
    <location>
        <begin position="407"/>
        <end position="434"/>
    </location>
</feature>
<feature type="compositionally biased region" description="Polar residues" evidence="1">
    <location>
        <begin position="66"/>
        <end position="80"/>
    </location>
</feature>
<feature type="region of interest" description="Disordered" evidence="1">
    <location>
        <begin position="1"/>
        <end position="390"/>
    </location>
</feature>
<proteinExistence type="predicted"/>
<feature type="compositionally biased region" description="Acidic residues" evidence="1">
    <location>
        <begin position="27"/>
        <end position="53"/>
    </location>
</feature>